<comment type="catalytic activity">
    <reaction evidence="1">
        <text>a 1,2-diacyl-sn-glycero-3-phospho-(1D-myo-inositol) = 1D-myo-inositol 1,2-cyclic phosphate + a 1,2-diacyl-sn-glycerol</text>
        <dbReference type="Rhea" id="RHEA:17093"/>
        <dbReference type="ChEBI" id="CHEBI:17815"/>
        <dbReference type="ChEBI" id="CHEBI:57880"/>
        <dbReference type="ChEBI" id="CHEBI:58484"/>
        <dbReference type="EC" id="4.6.1.13"/>
    </reaction>
</comment>
<protein>
    <recommendedName>
        <fullName evidence="3">1-phosphatidylinositol phosphodiesterase</fullName>
        <ecNumber evidence="2">4.6.1.13</ecNumber>
    </recommendedName>
    <alternativeName>
        <fullName evidence="4">Phosphatidylinositol diacylglycerol-lyase</fullName>
    </alternativeName>
    <alternativeName>
        <fullName evidence="5">Phosphatidylinositol-specific phospholipase C</fullName>
    </alternativeName>
</protein>
<organism evidence="7 8">
    <name type="scientific">Pseudomonas jessenii</name>
    <dbReference type="NCBI Taxonomy" id="77298"/>
    <lineage>
        <taxon>Bacteria</taxon>
        <taxon>Pseudomonadati</taxon>
        <taxon>Pseudomonadota</taxon>
        <taxon>Gammaproteobacteria</taxon>
        <taxon>Pseudomonadales</taxon>
        <taxon>Pseudomonadaceae</taxon>
        <taxon>Pseudomonas</taxon>
    </lineage>
</organism>
<dbReference type="GO" id="GO:0004436">
    <property type="term" value="F:phosphatidylinositol diacylglycerol-lyase activity"/>
    <property type="evidence" value="ECO:0007669"/>
    <property type="project" value="UniProtKB-EC"/>
</dbReference>
<dbReference type="SMART" id="SM00060">
    <property type="entry name" value="FN3"/>
    <property type="match status" value="2"/>
</dbReference>
<sequence>MDDENSLQSVDSDLYAYSLNRWMTDLHSSIKHLTLGELSLASAHNSGMDYEAGYSNSYITCQDKSFRHQLDNGVRVLDIRLKWFAGYGDVNRGLLFTHNLQSGRTFADMLNDLNRFHEANPGEIVILDFHAFYVQRDDRPVPYAAIHAHFMRQYTGRMLPRSARELTLEQIKARYPGRNMIVAVPPEVYEGGARDYTYFWTKIKHQWVGDGAVSAERLYGHIAGVMNNPPFNDVPWSMTATTYSTAGGPGSIISTLRQWYPVGGDWQRKSNIINFDFVTRESAAFIRHCIESNIGKPVRPRLAILRPSEGEIVFGPRLTVAGVGAPGAIITLSGEGEGGIEYGAGVVDNEGTWEISVVTPPQVYELSCWQKLNGHGSHWTSPITIRYVGTLLSPEIRNPANGSMVGNRKPDINGRGAVADASVEFYDTKEPPTYYGSARVDSNGSWFGKAEADLPGQAFSLRCLQRLAGVTSPFSEPVTFTFMNPPTILAPSDGSEYVSVTTLIRGEGALPGATVWFHRSGDFILDYGRAVADENGQWSGFNSRQFPLGQFSLACRQTLNGVGSEPASVTFNVGIPAPSILEPSEGSTVTTPRPLISGNGALPGATVVFYRSGTSSPVYGSAAAGADGAWIGNTIIDLTGPQFSLSCVQQLNGVRSEPSTPVTFNLGIPAPRILMPIDGSTVETPKPWISGEGKPGATVLFYKSGTSTPLYGQATVGLDGQWGGEPSISFPGRQFSLGCIQRLEGVTSSFSEPTRLTINLPLMPKILTPAYNSQVTAIPLISGEDGILGAIVHFFEIRDGSLIPCGQVDVNADGRWASFSATTFPPGKVTLTCYQVLNGIRSAYCPSITFNVLDKPLPPKDLTVVPGMVSAKFEWQNSSPGVVSSQYYIGNDASPISSLQNSVVIDSLNSDETYTFYVRSVAWDLKLSDYASITFKTSSGGGSEPVNFRITANGNRSVSFAWDLPVEGADNVTGYVFKVFIVESETQLGTTRTFTLENLIPLIPIAVGVRCKFVNGTESDWVRLPVHPQP</sequence>
<dbReference type="CDD" id="cd00063">
    <property type="entry name" value="FN3"/>
    <property type="match status" value="1"/>
</dbReference>
<dbReference type="SUPFAM" id="SSF51695">
    <property type="entry name" value="PLC-like phosphodiesterases"/>
    <property type="match status" value="1"/>
</dbReference>
<gene>
    <name evidence="7" type="ORF">SAMN04490187_0476</name>
</gene>
<dbReference type="InterPro" id="IPR000909">
    <property type="entry name" value="PLipase_C_PInositol-sp_X_dom"/>
</dbReference>
<evidence type="ECO:0000256" key="4">
    <source>
        <dbReference type="ARBA" id="ARBA00030474"/>
    </source>
</evidence>
<evidence type="ECO:0000256" key="1">
    <source>
        <dbReference type="ARBA" id="ARBA00001316"/>
    </source>
</evidence>
<dbReference type="InterPro" id="IPR036116">
    <property type="entry name" value="FN3_sf"/>
</dbReference>
<evidence type="ECO:0000313" key="7">
    <source>
        <dbReference type="EMBL" id="SEB48669.1"/>
    </source>
</evidence>
<dbReference type="GO" id="GO:0008081">
    <property type="term" value="F:phosphoric diester hydrolase activity"/>
    <property type="evidence" value="ECO:0007669"/>
    <property type="project" value="InterPro"/>
</dbReference>
<dbReference type="InterPro" id="IPR051057">
    <property type="entry name" value="PI-PLC_domain"/>
</dbReference>
<dbReference type="InterPro" id="IPR003961">
    <property type="entry name" value="FN3_dom"/>
</dbReference>
<dbReference type="Proteomes" id="UP000198542">
    <property type="component" value="Unassembled WGS sequence"/>
</dbReference>
<evidence type="ECO:0000313" key="8">
    <source>
        <dbReference type="Proteomes" id="UP000198542"/>
    </source>
</evidence>
<dbReference type="PANTHER" id="PTHR13593">
    <property type="match status" value="1"/>
</dbReference>
<evidence type="ECO:0000259" key="6">
    <source>
        <dbReference type="PROSITE" id="PS50853"/>
    </source>
</evidence>
<dbReference type="CDD" id="cd08557">
    <property type="entry name" value="PI-PLCc_bacteria_like"/>
    <property type="match status" value="1"/>
</dbReference>
<feature type="domain" description="Fibronectin type-III" evidence="6">
    <location>
        <begin position="944"/>
        <end position="1030"/>
    </location>
</feature>
<dbReference type="PROSITE" id="PS50853">
    <property type="entry name" value="FN3"/>
    <property type="match status" value="1"/>
</dbReference>
<reference evidence="8" key="1">
    <citation type="submission" date="2016-10" db="EMBL/GenBank/DDBJ databases">
        <authorList>
            <person name="Varghese N."/>
            <person name="Submissions S."/>
        </authorList>
    </citation>
    <scope>NUCLEOTIDE SEQUENCE [LARGE SCALE GENOMIC DNA]</scope>
    <source>
        <strain evidence="8">BS3660</strain>
    </source>
</reference>
<keyword evidence="8" id="KW-1185">Reference proteome</keyword>
<dbReference type="EMBL" id="FNTC01000002">
    <property type="protein sequence ID" value="SEB48669.1"/>
    <property type="molecule type" value="Genomic_DNA"/>
</dbReference>
<dbReference type="PROSITE" id="PS50007">
    <property type="entry name" value="PIPLC_X_DOMAIN"/>
    <property type="match status" value="1"/>
</dbReference>
<dbReference type="PANTHER" id="PTHR13593:SF103">
    <property type="entry name" value="RE10370P"/>
    <property type="match status" value="1"/>
</dbReference>
<dbReference type="RefSeq" id="WP_139212582.1">
    <property type="nucleotide sequence ID" value="NZ_FNTC01000002.1"/>
</dbReference>
<dbReference type="AlphaFoldDB" id="A0A1H4JQR8"/>
<accession>A0A1H4JQR8</accession>
<dbReference type="SUPFAM" id="SSF49265">
    <property type="entry name" value="Fibronectin type III"/>
    <property type="match status" value="1"/>
</dbReference>
<evidence type="ECO:0000256" key="5">
    <source>
        <dbReference type="ARBA" id="ARBA00030782"/>
    </source>
</evidence>
<dbReference type="InterPro" id="IPR017946">
    <property type="entry name" value="PLC-like_Pdiesterase_TIM-brl"/>
</dbReference>
<dbReference type="Gene3D" id="3.20.20.190">
    <property type="entry name" value="Phosphatidylinositol (PI) phosphodiesterase"/>
    <property type="match status" value="1"/>
</dbReference>
<proteinExistence type="predicted"/>
<dbReference type="EC" id="4.6.1.13" evidence="2"/>
<name>A0A1H4JQR8_PSEJE</name>
<dbReference type="SMART" id="SM00148">
    <property type="entry name" value="PLCXc"/>
    <property type="match status" value="1"/>
</dbReference>
<evidence type="ECO:0000256" key="2">
    <source>
        <dbReference type="ARBA" id="ARBA00012581"/>
    </source>
</evidence>
<evidence type="ECO:0000256" key="3">
    <source>
        <dbReference type="ARBA" id="ARBA00019758"/>
    </source>
</evidence>
<dbReference type="GO" id="GO:0006629">
    <property type="term" value="P:lipid metabolic process"/>
    <property type="evidence" value="ECO:0007669"/>
    <property type="project" value="InterPro"/>
</dbReference>